<feature type="transmembrane region" description="Helical" evidence="6">
    <location>
        <begin position="66"/>
        <end position="86"/>
    </location>
</feature>
<dbReference type="Pfam" id="PF07690">
    <property type="entry name" value="MFS_1"/>
    <property type="match status" value="1"/>
</dbReference>
<feature type="transmembrane region" description="Helical" evidence="6">
    <location>
        <begin position="415"/>
        <end position="434"/>
    </location>
</feature>
<dbReference type="InterPro" id="IPR036259">
    <property type="entry name" value="MFS_trans_sf"/>
</dbReference>
<feature type="transmembrane region" description="Helical" evidence="6">
    <location>
        <begin position="375"/>
        <end position="395"/>
    </location>
</feature>
<evidence type="ECO:0000256" key="3">
    <source>
        <dbReference type="ARBA" id="ARBA00022692"/>
    </source>
</evidence>
<feature type="domain" description="Major facilitator superfamily (MFS) profile" evidence="7">
    <location>
        <begin position="31"/>
        <end position="436"/>
    </location>
</feature>
<evidence type="ECO:0000313" key="9">
    <source>
        <dbReference type="Proteomes" id="UP001184150"/>
    </source>
</evidence>
<keyword evidence="2" id="KW-0813">Transport</keyword>
<evidence type="ECO:0000313" key="8">
    <source>
        <dbReference type="EMBL" id="MDR6511078.1"/>
    </source>
</evidence>
<gene>
    <name evidence="8" type="ORF">J2792_001950</name>
</gene>
<feature type="transmembrane region" description="Helical" evidence="6">
    <location>
        <begin position="340"/>
        <end position="363"/>
    </location>
</feature>
<evidence type="ECO:0000256" key="1">
    <source>
        <dbReference type="ARBA" id="ARBA00004141"/>
    </source>
</evidence>
<comment type="subcellular location">
    <subcellularLocation>
        <location evidence="1">Membrane</location>
        <topology evidence="1">Multi-pass membrane protein</topology>
    </subcellularLocation>
</comment>
<dbReference type="InterPro" id="IPR020846">
    <property type="entry name" value="MFS_dom"/>
</dbReference>
<feature type="transmembrane region" description="Helical" evidence="6">
    <location>
        <begin position="283"/>
        <end position="302"/>
    </location>
</feature>
<keyword evidence="9" id="KW-1185">Reference proteome</keyword>
<dbReference type="InterPro" id="IPR044770">
    <property type="entry name" value="MFS_spinster-like"/>
</dbReference>
<feature type="transmembrane region" description="Helical" evidence="6">
    <location>
        <begin position="243"/>
        <end position="263"/>
    </location>
</feature>
<evidence type="ECO:0000256" key="4">
    <source>
        <dbReference type="ARBA" id="ARBA00022989"/>
    </source>
</evidence>
<name>A0ABU1MLP2_9SPHN</name>
<evidence type="ECO:0000256" key="2">
    <source>
        <dbReference type="ARBA" id="ARBA00022448"/>
    </source>
</evidence>
<feature type="transmembrane region" description="Helical" evidence="6">
    <location>
        <begin position="314"/>
        <end position="334"/>
    </location>
</feature>
<dbReference type="CDD" id="cd17328">
    <property type="entry name" value="MFS_spinster_like"/>
    <property type="match status" value="1"/>
</dbReference>
<feature type="transmembrane region" description="Helical" evidence="6">
    <location>
        <begin position="98"/>
        <end position="119"/>
    </location>
</feature>
<organism evidence="8 9">
    <name type="scientific">Novosphingobium capsulatum</name>
    <dbReference type="NCBI Taxonomy" id="13688"/>
    <lineage>
        <taxon>Bacteria</taxon>
        <taxon>Pseudomonadati</taxon>
        <taxon>Pseudomonadota</taxon>
        <taxon>Alphaproteobacteria</taxon>
        <taxon>Sphingomonadales</taxon>
        <taxon>Sphingomonadaceae</taxon>
        <taxon>Novosphingobium</taxon>
    </lineage>
</organism>
<proteinExistence type="predicted"/>
<dbReference type="InterPro" id="IPR011701">
    <property type="entry name" value="MFS"/>
</dbReference>
<dbReference type="PANTHER" id="PTHR23505">
    <property type="entry name" value="SPINSTER"/>
    <property type="match status" value="1"/>
</dbReference>
<dbReference type="SUPFAM" id="SSF103473">
    <property type="entry name" value="MFS general substrate transporter"/>
    <property type="match status" value="1"/>
</dbReference>
<feature type="transmembrane region" description="Helical" evidence="6">
    <location>
        <begin position="184"/>
        <end position="204"/>
    </location>
</feature>
<comment type="caution">
    <text evidence="8">The sequence shown here is derived from an EMBL/GenBank/DDBJ whole genome shotgun (WGS) entry which is preliminary data.</text>
</comment>
<sequence>MRDGEAMLAPVPPVMGARGPAPVASARQWYVLVLLSLVYAMNIADRYVITTVMESIRLDLKLTDSGVALLTGVALALFYVTIGIPVSALADRFNRRNIISGALLLWSGLTILTGLSATFGQMLLARIGVGIGESGGTPPSTSMLADYFRPAQRPAALTVYALGSCLGAWIGADVAGRVADLYGWRHAFLALGVPGVVLAALIFLTVREPRRGAMDAPRAADAAPAAPRLPLWRALAFLLRQRATMHLMMGGAVTALWGWGLMWWTPTYLQRAYGLTAGQAGEILGPMHLIAGSLATVATAVLMASKAMADPRRVLILMAVVVAVITVPSFFIFWTHDLGVAKLCLWLFVPAMYFYIGPSFGLLQNVVPAQMRATACALTLLMANIANLVIAPQFVGLVSDHMAGGHGADAASLRIALLILAPTGLWAAWHYWAATRNILAEQARATAGDHAA</sequence>
<accession>A0ABU1MLP2</accession>
<keyword evidence="4 6" id="KW-1133">Transmembrane helix</keyword>
<protein>
    <submittedName>
        <fullName evidence="8">MFS family permease</fullName>
    </submittedName>
</protein>
<evidence type="ECO:0000259" key="7">
    <source>
        <dbReference type="PROSITE" id="PS50850"/>
    </source>
</evidence>
<dbReference type="PROSITE" id="PS50850">
    <property type="entry name" value="MFS"/>
    <property type="match status" value="1"/>
</dbReference>
<evidence type="ECO:0000256" key="5">
    <source>
        <dbReference type="ARBA" id="ARBA00023136"/>
    </source>
</evidence>
<dbReference type="Gene3D" id="1.20.1250.20">
    <property type="entry name" value="MFS general substrate transporter like domains"/>
    <property type="match status" value="1"/>
</dbReference>
<dbReference type="PANTHER" id="PTHR23505:SF79">
    <property type="entry name" value="PROTEIN SPINSTER"/>
    <property type="match status" value="1"/>
</dbReference>
<feature type="transmembrane region" description="Helical" evidence="6">
    <location>
        <begin position="28"/>
        <end position="45"/>
    </location>
</feature>
<dbReference type="EMBL" id="JAVDRD010000004">
    <property type="protein sequence ID" value="MDR6511078.1"/>
    <property type="molecule type" value="Genomic_DNA"/>
</dbReference>
<keyword evidence="5 6" id="KW-0472">Membrane</keyword>
<keyword evidence="3 6" id="KW-0812">Transmembrane</keyword>
<evidence type="ECO:0000256" key="6">
    <source>
        <dbReference type="SAM" id="Phobius"/>
    </source>
</evidence>
<dbReference type="Proteomes" id="UP001184150">
    <property type="component" value="Unassembled WGS sequence"/>
</dbReference>
<reference evidence="8 9" key="1">
    <citation type="submission" date="2023-07" db="EMBL/GenBank/DDBJ databases">
        <title>Sorghum-associated microbial communities from plants grown in Nebraska, USA.</title>
        <authorList>
            <person name="Schachtman D."/>
        </authorList>
    </citation>
    <scope>NUCLEOTIDE SEQUENCE [LARGE SCALE GENOMIC DNA]</scope>
    <source>
        <strain evidence="8 9">DS1027</strain>
    </source>
</reference>